<dbReference type="Gene3D" id="1.10.287.1490">
    <property type="match status" value="1"/>
</dbReference>
<dbReference type="GeneID" id="110248702"/>
<dbReference type="OrthoDB" id="5975666at2759"/>
<accession>A0A913XXS3</accession>
<dbReference type="OMA" id="DWELHAS"/>
<reference evidence="2" key="1">
    <citation type="submission" date="2022-11" db="UniProtKB">
        <authorList>
            <consortium name="EnsemblMetazoa"/>
        </authorList>
    </citation>
    <scope>IDENTIFICATION</scope>
</reference>
<organism evidence="2 3">
    <name type="scientific">Exaiptasia diaphana</name>
    <name type="common">Tropical sea anemone</name>
    <name type="synonym">Aiptasia pulchella</name>
    <dbReference type="NCBI Taxonomy" id="2652724"/>
    <lineage>
        <taxon>Eukaryota</taxon>
        <taxon>Metazoa</taxon>
        <taxon>Cnidaria</taxon>
        <taxon>Anthozoa</taxon>
        <taxon>Hexacorallia</taxon>
        <taxon>Actiniaria</taxon>
        <taxon>Aiptasiidae</taxon>
        <taxon>Exaiptasia</taxon>
    </lineage>
</organism>
<proteinExistence type="predicted"/>
<name>A0A913XXS3_EXADI</name>
<dbReference type="KEGG" id="epa:110248702"/>
<dbReference type="SUPFAM" id="SSF57997">
    <property type="entry name" value="Tropomyosin"/>
    <property type="match status" value="1"/>
</dbReference>
<evidence type="ECO:0000256" key="1">
    <source>
        <dbReference type="SAM" id="Coils"/>
    </source>
</evidence>
<evidence type="ECO:0000313" key="3">
    <source>
        <dbReference type="Proteomes" id="UP000887567"/>
    </source>
</evidence>
<dbReference type="RefSeq" id="XP_020910910.1">
    <property type="nucleotide sequence ID" value="XM_021055251.2"/>
</dbReference>
<dbReference type="EnsemblMetazoa" id="XM_021055251.2">
    <property type="protein sequence ID" value="XP_020910910.1"/>
    <property type="gene ID" value="LOC110248702"/>
</dbReference>
<dbReference type="AlphaFoldDB" id="A0A913XXS3"/>
<evidence type="ECO:0000313" key="2">
    <source>
        <dbReference type="EnsemblMetazoa" id="XP_020910910.1"/>
    </source>
</evidence>
<dbReference type="Proteomes" id="UP000887567">
    <property type="component" value="Unplaced"/>
</dbReference>
<keyword evidence="3" id="KW-1185">Reference proteome</keyword>
<protein>
    <submittedName>
        <fullName evidence="2">Uncharacterized protein</fullName>
    </submittedName>
</protein>
<keyword evidence="1" id="KW-0175">Coiled coil</keyword>
<sequence length="326" mass="38299">MSLQDRLALGGHQFQTTDQESSMSITLRQILMSDKEAQHSIEIESLKKQLEEKDVEIADLQQKLTKIQEKNNDLQIKLNTKDKEVEELKEKIEILEEEKAKLQDELSHVESKLKRLENDVKTLTKSSKSHEKENQKLKENLQKVEYSLRTTEEKLTSENEKLKREVKQMRETRTLPMLEQPRVPIQPKLQSAALLHLGELCWQIQGKLYQKVLPEYYTPVRSYKVKNIERDVKKLVQTDEERNAAKKRWEILKSKLNWCEEVEEAIKSLQDSRNLEAHPPIDETLLHKYASALEEDGILKGWLSLERVNKLIDIWKSLKSEDENLL</sequence>
<feature type="coiled-coil region" evidence="1">
    <location>
        <begin position="36"/>
        <end position="172"/>
    </location>
</feature>